<accession>A0ABP0TGQ3</accession>
<name>A0ABP0TGQ3_9BRYO</name>
<sequence length="88" mass="9650">MGHLRGKHGKHLSKEVVYWCVTVPSIWGDRAKQQMKACMHRAGLIQSGSGVDGSSLPPIMALEPEAASIYCQQQCKHANLLASDKFMV</sequence>
<dbReference type="Gene3D" id="3.30.420.40">
    <property type="match status" value="1"/>
</dbReference>
<evidence type="ECO:0000313" key="1">
    <source>
        <dbReference type="EMBL" id="CAK9196213.1"/>
    </source>
</evidence>
<dbReference type="PANTHER" id="PTHR14187">
    <property type="entry name" value="ALPHA KINASE/ELONGATION FACTOR 2 KINASE"/>
    <property type="match status" value="1"/>
</dbReference>
<organism evidence="1 2">
    <name type="scientific">Sphagnum troendelagicum</name>
    <dbReference type="NCBI Taxonomy" id="128251"/>
    <lineage>
        <taxon>Eukaryota</taxon>
        <taxon>Viridiplantae</taxon>
        <taxon>Streptophyta</taxon>
        <taxon>Embryophyta</taxon>
        <taxon>Bryophyta</taxon>
        <taxon>Sphagnophytina</taxon>
        <taxon>Sphagnopsida</taxon>
        <taxon>Sphagnales</taxon>
        <taxon>Sphagnaceae</taxon>
        <taxon>Sphagnum</taxon>
    </lineage>
</organism>
<proteinExistence type="predicted"/>
<dbReference type="Proteomes" id="UP001497512">
    <property type="component" value="Chromosome 11"/>
</dbReference>
<protein>
    <submittedName>
        <fullName evidence="1">Uncharacterized protein</fullName>
    </submittedName>
</protein>
<reference evidence="1" key="1">
    <citation type="submission" date="2024-02" db="EMBL/GenBank/DDBJ databases">
        <authorList>
            <consortium name="ELIXIR-Norway"/>
            <consortium name="Elixir Norway"/>
        </authorList>
    </citation>
    <scope>NUCLEOTIDE SEQUENCE</scope>
</reference>
<dbReference type="EMBL" id="OZ019903">
    <property type="protein sequence ID" value="CAK9196213.1"/>
    <property type="molecule type" value="Genomic_DNA"/>
</dbReference>
<dbReference type="PANTHER" id="PTHR14187:SF5">
    <property type="entry name" value="HEAT SHOCK 70 KDA PROTEIN 12A"/>
    <property type="match status" value="1"/>
</dbReference>
<dbReference type="InterPro" id="IPR043129">
    <property type="entry name" value="ATPase_NBD"/>
</dbReference>
<keyword evidence="2" id="KW-1185">Reference proteome</keyword>
<evidence type="ECO:0000313" key="2">
    <source>
        <dbReference type="Proteomes" id="UP001497512"/>
    </source>
</evidence>
<gene>
    <name evidence="1" type="ORF">CSSPTR1EN2_LOCUS3361</name>
</gene>
<dbReference type="SUPFAM" id="SSF53067">
    <property type="entry name" value="Actin-like ATPase domain"/>
    <property type="match status" value="1"/>
</dbReference>